<reference evidence="1 2" key="1">
    <citation type="submission" date="2017-08" db="EMBL/GenBank/DDBJ databases">
        <title>Infants hospitalized years apart are colonized by the same room-sourced microbial strains.</title>
        <authorList>
            <person name="Brooks B."/>
            <person name="Olm M.R."/>
            <person name="Firek B.A."/>
            <person name="Baker R."/>
            <person name="Thomas B.C."/>
            <person name="Morowitz M.J."/>
            <person name="Banfield J.F."/>
        </authorList>
    </citation>
    <scope>NUCLEOTIDE SEQUENCE [LARGE SCALE GENOMIC DNA]</scope>
    <source>
        <strain evidence="1">S2_003_000_R2_14</strain>
    </source>
</reference>
<dbReference type="Proteomes" id="UP000249061">
    <property type="component" value="Unassembled WGS sequence"/>
</dbReference>
<organism evidence="1 2">
    <name type="scientific">Archangium gephyra</name>
    <dbReference type="NCBI Taxonomy" id="48"/>
    <lineage>
        <taxon>Bacteria</taxon>
        <taxon>Pseudomonadati</taxon>
        <taxon>Myxococcota</taxon>
        <taxon>Myxococcia</taxon>
        <taxon>Myxococcales</taxon>
        <taxon>Cystobacterineae</taxon>
        <taxon>Archangiaceae</taxon>
        <taxon>Archangium</taxon>
    </lineage>
</organism>
<dbReference type="EMBL" id="QFQP01000002">
    <property type="protein sequence ID" value="PZR17404.1"/>
    <property type="molecule type" value="Genomic_DNA"/>
</dbReference>
<accession>A0A2W5VNR3</accession>
<sequence>MSQLVLSGSLKEFFRLMVGEVVKRQGVSIEEVTEFYVVNLLSDYAKAERLFDQEVNGHRDHEPLAMLYHRALQQDREEKIRTLRRLGDVSLYTAGYFNASLKDRAVGADYYMQMGRNAYAALADLSANSFAGVYQELCLKFSTLVEVLEEIAARGLAATGPEGQLRVFQSWQRSGNGRLEAVLIDSGLLPSTKLIN</sequence>
<evidence type="ECO:0000313" key="1">
    <source>
        <dbReference type="EMBL" id="PZR17404.1"/>
    </source>
</evidence>
<comment type="caution">
    <text evidence="1">The sequence shown here is derived from an EMBL/GenBank/DDBJ whole genome shotgun (WGS) entry which is preliminary data.</text>
</comment>
<evidence type="ECO:0000313" key="2">
    <source>
        <dbReference type="Proteomes" id="UP000249061"/>
    </source>
</evidence>
<gene>
    <name evidence="1" type="ORF">DI536_03520</name>
</gene>
<name>A0A2W5VNR3_9BACT</name>
<dbReference type="AlphaFoldDB" id="A0A2W5VNR3"/>
<proteinExistence type="predicted"/>
<protein>
    <submittedName>
        <fullName evidence="1">Uncharacterized protein</fullName>
    </submittedName>
</protein>